<reference evidence="3" key="1">
    <citation type="submission" date="2021-01" db="EMBL/GenBank/DDBJ databases">
        <authorList>
            <person name="Corre E."/>
            <person name="Pelletier E."/>
            <person name="Niang G."/>
            <person name="Scheremetjew M."/>
            <person name="Finn R."/>
            <person name="Kale V."/>
            <person name="Holt S."/>
            <person name="Cochrane G."/>
            <person name="Meng A."/>
            <person name="Brown T."/>
            <person name="Cohen L."/>
        </authorList>
    </citation>
    <scope>NUCLEOTIDE SEQUENCE</scope>
    <source>
        <strain evidence="3">CCMP 410</strain>
    </source>
</reference>
<evidence type="ECO:0000256" key="2">
    <source>
        <dbReference type="SAM" id="SignalP"/>
    </source>
</evidence>
<sequence length="208" mass="22750">MKAAFVLASLALLAVSNAQDDAGSFVRARDLSTLPCFSCMDQSINFCYQCSGQWVGVKYQNGYFQGGCDAFTSSNDPHCVTCDGMDQTECEDELLKYVEEEDERRQNPDRSGVPGACEPDEGGTAECSFGEADEVNSNGRCIGNTVSPRHGNDGCCVKKAASCVCAYNPDDVDMKAPERVKTLERIVKEYGNEVSKYCHKEPEELPIF</sequence>
<evidence type="ECO:0000313" key="3">
    <source>
        <dbReference type="EMBL" id="CAD9275919.1"/>
    </source>
</evidence>
<dbReference type="EMBL" id="HBGK01009246">
    <property type="protein sequence ID" value="CAD9275919.1"/>
    <property type="molecule type" value="Transcribed_RNA"/>
</dbReference>
<accession>A0A7S1UR34</accession>
<feature type="region of interest" description="Disordered" evidence="1">
    <location>
        <begin position="100"/>
        <end position="124"/>
    </location>
</feature>
<dbReference type="AlphaFoldDB" id="A0A7S1UR34"/>
<proteinExistence type="predicted"/>
<name>A0A7S1UR34_9STRA</name>
<evidence type="ECO:0000256" key="1">
    <source>
        <dbReference type="SAM" id="MobiDB-lite"/>
    </source>
</evidence>
<gene>
    <name evidence="3" type="ORF">GOCE00092_LOCUS4827</name>
</gene>
<keyword evidence="2" id="KW-0732">Signal</keyword>
<feature type="signal peptide" evidence="2">
    <location>
        <begin position="1"/>
        <end position="18"/>
    </location>
</feature>
<protein>
    <submittedName>
        <fullName evidence="3">Uncharacterized protein</fullName>
    </submittedName>
</protein>
<organism evidence="3">
    <name type="scientific">Grammatophora oceanica</name>
    <dbReference type="NCBI Taxonomy" id="210454"/>
    <lineage>
        <taxon>Eukaryota</taxon>
        <taxon>Sar</taxon>
        <taxon>Stramenopiles</taxon>
        <taxon>Ochrophyta</taxon>
        <taxon>Bacillariophyta</taxon>
        <taxon>Fragilariophyceae</taxon>
        <taxon>Fragilariophycidae</taxon>
        <taxon>Rhabdonematales</taxon>
        <taxon>Grammatophoraceae</taxon>
        <taxon>Grammatophora</taxon>
    </lineage>
</organism>
<feature type="chain" id="PRO_5031076387" evidence="2">
    <location>
        <begin position="19"/>
        <end position="208"/>
    </location>
</feature>